<dbReference type="EMBL" id="BPQQ01000128">
    <property type="protein sequence ID" value="GJE04520.1"/>
    <property type="molecule type" value="Genomic_DNA"/>
</dbReference>
<feature type="domain" description="MobA/MobL protein" evidence="5">
    <location>
        <begin position="1"/>
        <end position="208"/>
    </location>
</feature>
<dbReference type="InterPro" id="IPR041533">
    <property type="entry name" value="Bep_BID"/>
</dbReference>
<dbReference type="Gene3D" id="3.40.50.300">
    <property type="entry name" value="P-loop containing nucleotide triphosphate hydrolases"/>
    <property type="match status" value="2"/>
</dbReference>
<dbReference type="Pfam" id="PF03389">
    <property type="entry name" value="MobA_MobL"/>
    <property type="match status" value="1"/>
</dbReference>
<dbReference type="InterPro" id="IPR027351">
    <property type="entry name" value="(+)RNA_virus_helicase_core_dom"/>
</dbReference>
<feature type="compositionally biased region" description="Basic and acidic residues" evidence="3">
    <location>
        <begin position="205"/>
        <end position="214"/>
    </location>
</feature>
<dbReference type="InterPro" id="IPR014136">
    <property type="entry name" value="TraA_Ti"/>
</dbReference>
<evidence type="ECO:0000259" key="4">
    <source>
        <dbReference type="Pfam" id="PF01443"/>
    </source>
</evidence>
<comment type="caution">
    <text evidence="7">The sequence shown here is derived from an EMBL/GenBank/DDBJ whole genome shotgun (WGS) entry which is preliminary data.</text>
</comment>
<evidence type="ECO:0000313" key="7">
    <source>
        <dbReference type="EMBL" id="GJE04520.1"/>
    </source>
</evidence>
<feature type="region of interest" description="Disordered" evidence="3">
    <location>
        <begin position="1325"/>
        <end position="1349"/>
    </location>
</feature>
<dbReference type="CDD" id="cd18809">
    <property type="entry name" value="SF1_C_RecD"/>
    <property type="match status" value="1"/>
</dbReference>
<comment type="similarity">
    <text evidence="1">Belongs to the MobA/MobL family.</text>
</comment>
<sequence length="1349" mass="147381">MREEETGRTCRYTNHRDEKVHAELALPDQTPEWLRNLVDGRAPAQASEALWNRVEREATRANAVLAREINMALPKELSRKEHIALMRDFVREAFTSRGVVADWVIHEKPGNPHAHVMLTAQPLSETGFGKSYSRILDAAGEPVRANGKVQYKVWEDGRDTIRDWRRAWENVTNRHLERAGIEARIDGRSLNERGSSLTPNVHLGPENRSDRNGRIEGSLERRQAAIQRENAERIRANPSELVRLAASQAAVFTRRDVERVANRYLKGAEPEEVRTLVDEALASPDIAATLSSALDPFTGRMVEAMVYATRDMIALEQRMMEQARALRLDPSHGVDSAHVEAALNAQDDTIRTATDGRAALSEEQREAVRYVTDARGIAAVVGFAGSGKSTMLQAAKEAWIASGRRVFGAALAGKAAEGLKDSSGIESRTLASWEYAWSQGRDALQKGDVFVIDEAGMVSSGQLARVIDTIHTAGAKAVLVGDAMQLQPIQAGAAFRAISERIGFVELEGIRRQRAHEWQREASLDLARGRTFEALQAYRSHGSVRFHDTAEAAREQIVADWSVANRQGSVLVVAHANKDVDALNCGIRDARKAGGELSGTEVHFETSRGLKGFAIGDRVLFLKNEAEVKNGMLGTVEGLGLDTLTVRTDGGNTVTLKPSEYEHFSHGYAATVHKAQGATVDRTLVYASETMDRHLAYVAMTRHRDDAVIYASSETFGSLADLAQKLGRDGAATTTLDHDFMRRRANVNDLPEAVPDRALTRDVSAQRPRAETKINERAPAAGDAAAILQAALATADQVPRQTGTAPTAEVDAGAIVDKAAAVTVHARTEPATHSERAAKVMVAAVRSAPGTDKAAIEARVAAAAAFHRAREAARFAVEAVWKNSDPIVARIDAAIRGEADMAALAALMRERPEQLGEMHGREERRGLLARLLPESEVARAGRTERAAAQEDAGFAADQAMRASSIWRDRLAQETAAAVVRTERMGHAVPYLSDRASGLLRAFVEAREAGPEAERLAGARARDREDLTAELVAYDAALTRRFGADAFTERATERFEDALGRDRWAAGMLRTLGPKVRDFAAAQREMDARLARAAQDRATRPGPLFAAVTSFDRTPEEVARDRVMADGSISAEVKALEAAARVVYRNPDAAVRAIVEALPDREGYDRFVDHLFERPEEIGALAGAKGMFVGRAEKQARAAAEETAKDFALRARELGDNYAGAVRLAAEQEREARAAAAIEVPGLSAAAQAVVDRLQGLASDQVGEQYRALSASPEVRREVEAFGEAVLRKFGLSLKVERVSPRPTAEQRAQFARELPRLEAARALARGQRLERDRQRELVRDLQQRNERGR</sequence>
<dbReference type="InterPro" id="IPR027417">
    <property type="entry name" value="P-loop_NTPase"/>
</dbReference>
<evidence type="ECO:0000259" key="5">
    <source>
        <dbReference type="Pfam" id="PF03389"/>
    </source>
</evidence>
<feature type="region of interest" description="Disordered" evidence="3">
    <location>
        <begin position="190"/>
        <end position="214"/>
    </location>
</feature>
<evidence type="ECO:0000256" key="2">
    <source>
        <dbReference type="ARBA" id="ARBA00022971"/>
    </source>
</evidence>
<evidence type="ECO:0000256" key="1">
    <source>
        <dbReference type="ARBA" id="ARBA00010873"/>
    </source>
</evidence>
<name>A0ABQ4SRP4_9HYPH</name>
<dbReference type="InterPro" id="IPR005053">
    <property type="entry name" value="MobA_MobL"/>
</dbReference>
<feature type="domain" description="Bartonella effector protein BID" evidence="6">
    <location>
        <begin position="1122"/>
        <end position="1207"/>
    </location>
</feature>
<reference evidence="7" key="1">
    <citation type="journal article" date="2021" name="Front. Microbiol.">
        <title>Comprehensive Comparative Genomics and Phenotyping of Methylobacterium Species.</title>
        <authorList>
            <person name="Alessa O."/>
            <person name="Ogura Y."/>
            <person name="Fujitani Y."/>
            <person name="Takami H."/>
            <person name="Hayashi T."/>
            <person name="Sahin N."/>
            <person name="Tani A."/>
        </authorList>
    </citation>
    <scope>NUCLEOTIDE SEQUENCE</scope>
    <source>
        <strain evidence="7">DSM 17168</strain>
    </source>
</reference>
<dbReference type="CDD" id="cd17933">
    <property type="entry name" value="DEXSc_RecD-like"/>
    <property type="match status" value="1"/>
</dbReference>
<accession>A0ABQ4SRP4</accession>
<evidence type="ECO:0000256" key="3">
    <source>
        <dbReference type="SAM" id="MobiDB-lite"/>
    </source>
</evidence>
<keyword evidence="8" id="KW-1185">Reference proteome</keyword>
<reference evidence="7" key="2">
    <citation type="submission" date="2021-08" db="EMBL/GenBank/DDBJ databases">
        <authorList>
            <person name="Tani A."/>
            <person name="Ola A."/>
            <person name="Ogura Y."/>
            <person name="Katsura K."/>
            <person name="Hayashi T."/>
        </authorList>
    </citation>
    <scope>NUCLEOTIDE SEQUENCE</scope>
    <source>
        <strain evidence="7">DSM 17168</strain>
    </source>
</reference>
<evidence type="ECO:0000259" key="6">
    <source>
        <dbReference type="Pfam" id="PF17841"/>
    </source>
</evidence>
<feature type="compositionally biased region" description="Basic and acidic residues" evidence="3">
    <location>
        <begin position="1327"/>
        <end position="1349"/>
    </location>
</feature>
<dbReference type="Gene3D" id="2.30.30.940">
    <property type="match status" value="1"/>
</dbReference>
<feature type="domain" description="(+)RNA virus helicase C-terminal" evidence="4">
    <location>
        <begin position="652"/>
        <end position="710"/>
    </location>
</feature>
<protein>
    <submittedName>
        <fullName evidence="7">ATP-dependent RecD-like DNA helicase</fullName>
    </submittedName>
</protein>
<keyword evidence="2" id="KW-0184">Conjugation</keyword>
<proteinExistence type="inferred from homology"/>
<dbReference type="SUPFAM" id="SSF52540">
    <property type="entry name" value="P-loop containing nucleoside triphosphate hydrolases"/>
    <property type="match status" value="2"/>
</dbReference>
<organism evidence="7 8">
    <name type="scientific">Methylobacterium isbiliense</name>
    <dbReference type="NCBI Taxonomy" id="315478"/>
    <lineage>
        <taxon>Bacteria</taxon>
        <taxon>Pseudomonadati</taxon>
        <taxon>Pseudomonadota</taxon>
        <taxon>Alphaproteobacteria</taxon>
        <taxon>Hyphomicrobiales</taxon>
        <taxon>Methylobacteriaceae</taxon>
        <taxon>Methylobacterium</taxon>
    </lineage>
</organism>
<dbReference type="Gene3D" id="3.30.930.30">
    <property type="match status" value="1"/>
</dbReference>
<dbReference type="Pfam" id="PF13604">
    <property type="entry name" value="AAA_30"/>
    <property type="match status" value="1"/>
</dbReference>
<evidence type="ECO:0000313" key="8">
    <source>
        <dbReference type="Proteomes" id="UP001055153"/>
    </source>
</evidence>
<dbReference type="Pfam" id="PF17841">
    <property type="entry name" value="Bep_C_terminal"/>
    <property type="match status" value="1"/>
</dbReference>
<dbReference type="NCBIfam" id="TIGR02768">
    <property type="entry name" value="TraA_Ti"/>
    <property type="match status" value="1"/>
</dbReference>
<dbReference type="Pfam" id="PF01443">
    <property type="entry name" value="Viral_helicase1"/>
    <property type="match status" value="1"/>
</dbReference>
<dbReference type="Proteomes" id="UP001055153">
    <property type="component" value="Unassembled WGS sequence"/>
</dbReference>
<gene>
    <name evidence="7" type="primary">recD2_7</name>
    <name evidence="7" type="ORF">GMJLKIPL_6484</name>
</gene>